<reference evidence="1" key="1">
    <citation type="submission" date="2025-08" db="UniProtKB">
        <authorList>
            <consortium name="Ensembl"/>
        </authorList>
    </citation>
    <scope>IDENTIFICATION</scope>
</reference>
<name>A0A8D0HTR8_SPHPU</name>
<dbReference type="AlphaFoldDB" id="A0A8D0HTR8"/>
<protein>
    <submittedName>
        <fullName evidence="1">Uncharacterized protein</fullName>
    </submittedName>
</protein>
<sequence length="164" mass="18598">MLPSTIGRFQISCAISSHQQAGMEAYVSVEVCPEEPKRMRVAEQPSDEDYFSYDNNYDDDSVVITFDEDDTSPAVNARSFAKQRPVTWTHYIAAVEEDWDYAPDITSYFDSSHVNQFLESGPQRIGSKYKKVRYVEYEDGSFKKRKVLTQGMGILGPVLKGEIG</sequence>
<dbReference type="Proteomes" id="UP000694392">
    <property type="component" value="Unplaced"/>
</dbReference>
<organism evidence="1 2">
    <name type="scientific">Sphenodon punctatus</name>
    <name type="common">Tuatara</name>
    <name type="synonym">Hatteria punctata</name>
    <dbReference type="NCBI Taxonomy" id="8508"/>
    <lineage>
        <taxon>Eukaryota</taxon>
        <taxon>Metazoa</taxon>
        <taxon>Chordata</taxon>
        <taxon>Craniata</taxon>
        <taxon>Vertebrata</taxon>
        <taxon>Euteleostomi</taxon>
        <taxon>Lepidosauria</taxon>
        <taxon>Sphenodontia</taxon>
        <taxon>Sphenodontidae</taxon>
        <taxon>Sphenodon</taxon>
    </lineage>
</organism>
<dbReference type="SUPFAM" id="SSF49503">
    <property type="entry name" value="Cupredoxins"/>
    <property type="match status" value="1"/>
</dbReference>
<evidence type="ECO:0000313" key="1">
    <source>
        <dbReference type="Ensembl" id="ENSSPUP00000024728.1"/>
    </source>
</evidence>
<evidence type="ECO:0000313" key="2">
    <source>
        <dbReference type="Proteomes" id="UP000694392"/>
    </source>
</evidence>
<dbReference type="Gene3D" id="2.60.40.420">
    <property type="entry name" value="Cupredoxins - blue copper proteins"/>
    <property type="match status" value="2"/>
</dbReference>
<keyword evidence="2" id="KW-1185">Reference proteome</keyword>
<accession>A0A8D0HTR8</accession>
<dbReference type="OMA" id="FFERNNT"/>
<proteinExistence type="predicted"/>
<dbReference type="Ensembl" id="ENSSPUT00000026398.1">
    <property type="protein sequence ID" value="ENSSPUP00000024728.1"/>
    <property type="gene ID" value="ENSSPUG00000018953.1"/>
</dbReference>
<dbReference type="GeneTree" id="ENSGT00940000160294"/>
<reference evidence="1" key="2">
    <citation type="submission" date="2025-09" db="UniProtKB">
        <authorList>
            <consortium name="Ensembl"/>
        </authorList>
    </citation>
    <scope>IDENTIFICATION</scope>
</reference>
<dbReference type="InterPro" id="IPR008972">
    <property type="entry name" value="Cupredoxin"/>
</dbReference>